<evidence type="ECO:0000256" key="2">
    <source>
        <dbReference type="ARBA" id="ARBA00023125"/>
    </source>
</evidence>
<dbReference type="SUPFAM" id="SSF46689">
    <property type="entry name" value="Homeodomain-like"/>
    <property type="match status" value="1"/>
</dbReference>
<dbReference type="Pfam" id="PF12833">
    <property type="entry name" value="HTH_18"/>
    <property type="match status" value="1"/>
</dbReference>
<dbReference type="PROSITE" id="PS00041">
    <property type="entry name" value="HTH_ARAC_FAMILY_1"/>
    <property type="match status" value="1"/>
</dbReference>
<organism evidence="5 6">
    <name type="scientific">Ruthenibacterium lactatiformans</name>
    <dbReference type="NCBI Taxonomy" id="1550024"/>
    <lineage>
        <taxon>Bacteria</taxon>
        <taxon>Bacillati</taxon>
        <taxon>Bacillota</taxon>
        <taxon>Clostridia</taxon>
        <taxon>Eubacteriales</taxon>
        <taxon>Oscillospiraceae</taxon>
        <taxon>Ruthenibacterium</taxon>
    </lineage>
</organism>
<dbReference type="AlphaFoldDB" id="A0A0W7TSB2"/>
<reference evidence="5 6" key="1">
    <citation type="submission" date="2015-10" db="EMBL/GenBank/DDBJ databases">
        <title>A novel member of the family Ruminococcaceae isolated from human faeces.</title>
        <authorList>
            <person name="Shkoporov A.N."/>
            <person name="Chaplin A.V."/>
            <person name="Motuzova O.V."/>
            <person name="Kafarskaia L.I."/>
            <person name="Efimov B.A."/>
        </authorList>
    </citation>
    <scope>NUCLEOTIDE SEQUENCE [LARGE SCALE GENOMIC DNA]</scope>
    <source>
        <strain evidence="5 6">668</strain>
    </source>
</reference>
<dbReference type="PANTHER" id="PTHR47893">
    <property type="entry name" value="REGULATORY PROTEIN PCHR"/>
    <property type="match status" value="1"/>
</dbReference>
<evidence type="ECO:0000259" key="4">
    <source>
        <dbReference type="PROSITE" id="PS01124"/>
    </source>
</evidence>
<dbReference type="Gene3D" id="1.10.10.60">
    <property type="entry name" value="Homeodomain-like"/>
    <property type="match status" value="1"/>
</dbReference>
<dbReference type="PRINTS" id="PR00032">
    <property type="entry name" value="HTHARAC"/>
</dbReference>
<sequence length="345" mass="39302">MRKNYIIKDARRILAEQIRDNGRNTMNENPITNATGLSAVIPKDNDGYCTVYKMDCADGLGLMTVYQVYHGIQLIYNDFEATSCYWDGNLGKNILEINHCREGREGSKLQSGCCLYLGEGDLSIHTMDNCASEMSFPLKHYRGISVVLDLELVSQNPPGILAESGIAIADFKEKFCKDGVCFVMRAKDEIEHIFSELYSVPDCLQKPYFMLKVQELLLFLCMVDVKKEKQRELYTSPQIEIIREIHKRLISNLQERPTIEELSKEYLINTATLKDTFKGVYGQPIGTYMKAYRIKQAAMLLRQTQATIAEIANQVGYENQSKFATAFRDVMKIAPAEYRKQNASD</sequence>
<keyword evidence="2" id="KW-0238">DNA-binding</keyword>
<evidence type="ECO:0000256" key="1">
    <source>
        <dbReference type="ARBA" id="ARBA00023015"/>
    </source>
</evidence>
<dbReference type="EMBL" id="LMUA01000007">
    <property type="protein sequence ID" value="KUE76722.1"/>
    <property type="molecule type" value="Genomic_DNA"/>
</dbReference>
<gene>
    <name evidence="5" type="ORF">ASJ35_06850</name>
</gene>
<dbReference type="PROSITE" id="PS01124">
    <property type="entry name" value="HTH_ARAC_FAMILY_2"/>
    <property type="match status" value="1"/>
</dbReference>
<dbReference type="GO" id="GO:0003700">
    <property type="term" value="F:DNA-binding transcription factor activity"/>
    <property type="evidence" value="ECO:0007669"/>
    <property type="project" value="InterPro"/>
</dbReference>
<dbReference type="InterPro" id="IPR009057">
    <property type="entry name" value="Homeodomain-like_sf"/>
</dbReference>
<proteinExistence type="predicted"/>
<keyword evidence="1" id="KW-0805">Transcription regulation</keyword>
<evidence type="ECO:0000313" key="5">
    <source>
        <dbReference type="EMBL" id="KUE76722.1"/>
    </source>
</evidence>
<name>A0A0W7TSB2_9FIRM</name>
<evidence type="ECO:0000313" key="6">
    <source>
        <dbReference type="Proteomes" id="UP000053433"/>
    </source>
</evidence>
<dbReference type="InterPro" id="IPR020449">
    <property type="entry name" value="Tscrpt_reg_AraC-type_HTH"/>
</dbReference>
<accession>A0A0W7TSB2</accession>
<comment type="caution">
    <text evidence="5">The sequence shown here is derived from an EMBL/GenBank/DDBJ whole genome shotgun (WGS) entry which is preliminary data.</text>
</comment>
<dbReference type="SMART" id="SM00342">
    <property type="entry name" value="HTH_ARAC"/>
    <property type="match status" value="1"/>
</dbReference>
<protein>
    <submittedName>
        <fullName evidence="5">AraC family transcriptional regulator</fullName>
    </submittedName>
</protein>
<dbReference type="InterPro" id="IPR018060">
    <property type="entry name" value="HTH_AraC"/>
</dbReference>
<dbReference type="GO" id="GO:0043565">
    <property type="term" value="F:sequence-specific DNA binding"/>
    <property type="evidence" value="ECO:0007669"/>
    <property type="project" value="InterPro"/>
</dbReference>
<dbReference type="InterPro" id="IPR018062">
    <property type="entry name" value="HTH_AraC-typ_CS"/>
</dbReference>
<dbReference type="PANTHER" id="PTHR47893:SF1">
    <property type="entry name" value="REGULATORY PROTEIN PCHR"/>
    <property type="match status" value="1"/>
</dbReference>
<dbReference type="InterPro" id="IPR053142">
    <property type="entry name" value="PchR_regulatory_protein"/>
</dbReference>
<dbReference type="Proteomes" id="UP000053433">
    <property type="component" value="Unassembled WGS sequence"/>
</dbReference>
<keyword evidence="3" id="KW-0804">Transcription</keyword>
<evidence type="ECO:0000256" key="3">
    <source>
        <dbReference type="ARBA" id="ARBA00023163"/>
    </source>
</evidence>
<feature type="domain" description="HTH araC/xylS-type" evidence="4">
    <location>
        <begin position="243"/>
        <end position="341"/>
    </location>
</feature>